<dbReference type="Proteomes" id="UP000825935">
    <property type="component" value="Chromosome 15"/>
</dbReference>
<organism evidence="8 9">
    <name type="scientific">Ceratopteris richardii</name>
    <name type="common">Triangle waterfern</name>
    <dbReference type="NCBI Taxonomy" id="49495"/>
    <lineage>
        <taxon>Eukaryota</taxon>
        <taxon>Viridiplantae</taxon>
        <taxon>Streptophyta</taxon>
        <taxon>Embryophyta</taxon>
        <taxon>Tracheophyta</taxon>
        <taxon>Polypodiopsida</taxon>
        <taxon>Polypodiidae</taxon>
        <taxon>Polypodiales</taxon>
        <taxon>Pteridineae</taxon>
        <taxon>Pteridaceae</taxon>
        <taxon>Parkerioideae</taxon>
        <taxon>Ceratopteris</taxon>
    </lineage>
</organism>
<dbReference type="EMBL" id="CM035420">
    <property type="protein sequence ID" value="KAH7404630.1"/>
    <property type="molecule type" value="Genomic_DNA"/>
</dbReference>
<dbReference type="Gene3D" id="1.10.510.10">
    <property type="entry name" value="Transferase(Phosphotransferase) domain 1"/>
    <property type="match status" value="1"/>
</dbReference>
<evidence type="ECO:0000256" key="5">
    <source>
        <dbReference type="PROSITE-ProRule" id="PRU10141"/>
    </source>
</evidence>
<sequence length="473" mass="52532">MGYLSCKFHSGVVEAHRREKAPPSIQIFRFEELESATRGFAVDMLLGKGSHGCVYKAVLSNGIQVAVKRPSYGRRMLEDEAAFDNEIKVLSKLNNPRLVRLLGFCHDSNRGKLLVVELMQNGNLHAMLHQRPEPMPWPKRVNVALQTARALCYIHSVSPPLIHRDIKSSNILIDSHGNAKLGDFGLALWFQASSTSIPPAGTLGYLDPEYTTPDMLSTKIDVFSFGILLLEIISGRNAIDINHNPPGIVEWAIPLIKSGQVQAVCDPRMSPPKNLSSLKQMALVAARCVRDRSSRRPEMADVLRKLQEISHMMGSSMINSMSCRMKQKSKSKQKVDLVEGLKASTLQHSDPSKKGVSRSLKVFAEERASNHGRRFKTNDTLDCCASVRQNSQLKYTNDASLKAEGICLTSFNSHMKGRLFDLFNEASLSPRRSNQMLPMNLPRMSQQCQKAVQSVGSSSGIKELKEAAIFPVH</sequence>
<evidence type="ECO:0000256" key="4">
    <source>
        <dbReference type="ARBA" id="ARBA00022840"/>
    </source>
</evidence>
<gene>
    <name evidence="8" type="ORF">KP509_15G035400</name>
</gene>
<feature type="binding site" evidence="5">
    <location>
        <position position="68"/>
    </location>
    <ligand>
        <name>ATP</name>
        <dbReference type="ChEBI" id="CHEBI:30616"/>
    </ligand>
</feature>
<accession>A0A8T2T636</accession>
<dbReference type="PROSITE" id="PS00108">
    <property type="entry name" value="PROTEIN_KINASE_ST"/>
    <property type="match status" value="1"/>
</dbReference>
<dbReference type="AlphaFoldDB" id="A0A8T2T636"/>
<feature type="domain" description="Protein kinase" evidence="7">
    <location>
        <begin position="40"/>
        <end position="314"/>
    </location>
</feature>
<comment type="caution">
    <text evidence="8">The sequence shown here is derived from an EMBL/GenBank/DDBJ whole genome shotgun (WGS) entry which is preliminary data.</text>
</comment>
<dbReference type="GO" id="GO:0005524">
    <property type="term" value="F:ATP binding"/>
    <property type="evidence" value="ECO:0007669"/>
    <property type="project" value="UniProtKB-UniRule"/>
</dbReference>
<comment type="similarity">
    <text evidence="6">Belongs to the protein kinase superfamily.</text>
</comment>
<dbReference type="SUPFAM" id="SSF56112">
    <property type="entry name" value="Protein kinase-like (PK-like)"/>
    <property type="match status" value="1"/>
</dbReference>
<protein>
    <recommendedName>
        <fullName evidence="7">Protein kinase domain-containing protein</fullName>
    </recommendedName>
</protein>
<dbReference type="OMA" id="FNINNPC"/>
<dbReference type="InterPro" id="IPR017441">
    <property type="entry name" value="Protein_kinase_ATP_BS"/>
</dbReference>
<evidence type="ECO:0000256" key="2">
    <source>
        <dbReference type="ARBA" id="ARBA00022741"/>
    </source>
</evidence>
<dbReference type="PROSITE" id="PS50011">
    <property type="entry name" value="PROTEIN_KINASE_DOM"/>
    <property type="match status" value="1"/>
</dbReference>
<keyword evidence="4 5" id="KW-0067">ATP-binding</keyword>
<evidence type="ECO:0000256" key="1">
    <source>
        <dbReference type="ARBA" id="ARBA00022679"/>
    </source>
</evidence>
<dbReference type="InterPro" id="IPR011009">
    <property type="entry name" value="Kinase-like_dom_sf"/>
</dbReference>
<dbReference type="InterPro" id="IPR000719">
    <property type="entry name" value="Prot_kinase_dom"/>
</dbReference>
<dbReference type="GO" id="GO:0004674">
    <property type="term" value="F:protein serine/threonine kinase activity"/>
    <property type="evidence" value="ECO:0007669"/>
    <property type="project" value="UniProtKB-KW"/>
</dbReference>
<evidence type="ECO:0000313" key="8">
    <source>
        <dbReference type="EMBL" id="KAH7404630.1"/>
    </source>
</evidence>
<reference evidence="8" key="1">
    <citation type="submission" date="2021-08" db="EMBL/GenBank/DDBJ databases">
        <title>WGS assembly of Ceratopteris richardii.</title>
        <authorList>
            <person name="Marchant D.B."/>
            <person name="Chen G."/>
            <person name="Jenkins J."/>
            <person name="Shu S."/>
            <person name="Leebens-Mack J."/>
            <person name="Grimwood J."/>
            <person name="Schmutz J."/>
            <person name="Soltis P."/>
            <person name="Soltis D."/>
            <person name="Chen Z.-H."/>
        </authorList>
    </citation>
    <scope>NUCLEOTIDE SEQUENCE</scope>
    <source>
        <strain evidence="8">Whitten #5841</strain>
        <tissue evidence="8">Leaf</tissue>
    </source>
</reference>
<keyword evidence="6" id="KW-0723">Serine/threonine-protein kinase</keyword>
<evidence type="ECO:0000313" key="9">
    <source>
        <dbReference type="Proteomes" id="UP000825935"/>
    </source>
</evidence>
<dbReference type="Gene3D" id="3.30.200.20">
    <property type="entry name" value="Phosphorylase Kinase, domain 1"/>
    <property type="match status" value="1"/>
</dbReference>
<evidence type="ECO:0000256" key="6">
    <source>
        <dbReference type="RuleBase" id="RU000304"/>
    </source>
</evidence>
<proteinExistence type="inferred from homology"/>
<evidence type="ECO:0000259" key="7">
    <source>
        <dbReference type="PROSITE" id="PS50011"/>
    </source>
</evidence>
<dbReference type="InterPro" id="IPR008271">
    <property type="entry name" value="Ser/Thr_kinase_AS"/>
</dbReference>
<dbReference type="PANTHER" id="PTHR46146:SF23">
    <property type="entry name" value="PROTEIN KINASE DOMAIN-CONTAINING PROTEIN"/>
    <property type="match status" value="1"/>
</dbReference>
<dbReference type="SMART" id="SM00220">
    <property type="entry name" value="S_TKc"/>
    <property type="match status" value="1"/>
</dbReference>
<evidence type="ECO:0000256" key="3">
    <source>
        <dbReference type="ARBA" id="ARBA00022777"/>
    </source>
</evidence>
<name>A0A8T2T636_CERRI</name>
<keyword evidence="3" id="KW-0418">Kinase</keyword>
<keyword evidence="2 5" id="KW-0547">Nucleotide-binding</keyword>
<dbReference type="OrthoDB" id="4062651at2759"/>
<dbReference type="Pfam" id="PF00069">
    <property type="entry name" value="Pkinase"/>
    <property type="match status" value="1"/>
</dbReference>
<keyword evidence="9" id="KW-1185">Reference proteome</keyword>
<dbReference type="PROSITE" id="PS00107">
    <property type="entry name" value="PROTEIN_KINASE_ATP"/>
    <property type="match status" value="1"/>
</dbReference>
<dbReference type="PANTHER" id="PTHR46146">
    <property type="entry name" value="SERINE/THREONINE-PROTEIN KINASE-LIKE PROTEIN CCR4"/>
    <property type="match status" value="1"/>
</dbReference>
<keyword evidence="1" id="KW-0808">Transferase</keyword>